<evidence type="ECO:0000313" key="1">
    <source>
        <dbReference type="Proteomes" id="UP000095280"/>
    </source>
</evidence>
<dbReference type="Proteomes" id="UP000095280">
    <property type="component" value="Unplaced"/>
</dbReference>
<reference evidence="2" key="1">
    <citation type="submission" date="2016-11" db="UniProtKB">
        <authorList>
            <consortium name="WormBaseParasite"/>
        </authorList>
    </citation>
    <scope>IDENTIFICATION</scope>
</reference>
<name>A0A1I8J3C7_9PLAT</name>
<keyword evidence="1" id="KW-1185">Reference proteome</keyword>
<dbReference type="AlphaFoldDB" id="A0A1I8J3C7"/>
<accession>A0A1I8J3C7</accession>
<dbReference type="PANTHER" id="PTHR46830:SF1">
    <property type="entry name" value="ALPHA-1,4-N-ACETYLGLUCOSAMINYLTRANSFERASE"/>
    <property type="match status" value="1"/>
</dbReference>
<proteinExistence type="predicted"/>
<sequence length="448" mass="49353">MPTSKLVAASVALLLCIWATETLTISLEIDSHQPETNSGNRSATNSSSEANATDGQPNTPEPSKPRVATQGGDQKIASRISPTSQICRRLTSSISDSLSSLQGLLARLSLTKQDQLPQVVPPSTLAHFSTGTWRLTSPSGRRLEVRHLQDVASRAASMSSPVPNVAHFVLPRVRSADSDGSGGTDLRFHELVSLLSCAWIMQPQLIFIWLPMGATPAGKNWERLRRNLTSAHRWESTIVLSHRHDLLSEYLTESSQQRAKMMLTVKLEAVLTFGGAALTTDSLIVKPVSQLRRFHFVIGQDHRRHGLSDGVFLAARGSTLASVWHSVLQRQPPTVNHHGNSGNDTHRNPKVWRSGILPSVLCHCIPTLCHIESMSLSRPSWTQREIGWLYDAGRLWNWRRYNFVVRLWLGEGEGEPADWLGTAESISPVANSTLDQLYRFVLLGAGSA</sequence>
<protein>
    <submittedName>
        <fullName evidence="2">Secreted protein</fullName>
    </submittedName>
</protein>
<evidence type="ECO:0000313" key="2">
    <source>
        <dbReference type="WBParaSite" id="maker-uti_cns_0045826-snap-gene-0.7-mRNA-1"/>
    </source>
</evidence>
<organism evidence="1 2">
    <name type="scientific">Macrostomum lignano</name>
    <dbReference type="NCBI Taxonomy" id="282301"/>
    <lineage>
        <taxon>Eukaryota</taxon>
        <taxon>Metazoa</taxon>
        <taxon>Spiralia</taxon>
        <taxon>Lophotrochozoa</taxon>
        <taxon>Platyhelminthes</taxon>
        <taxon>Rhabditophora</taxon>
        <taxon>Macrostomorpha</taxon>
        <taxon>Macrostomida</taxon>
        <taxon>Macrostomidae</taxon>
        <taxon>Macrostomum</taxon>
    </lineage>
</organism>
<dbReference type="WBParaSite" id="maker-uti_cns_0045826-snap-gene-0.7-mRNA-1">
    <property type="protein sequence ID" value="maker-uti_cns_0045826-snap-gene-0.7-mRNA-1"/>
    <property type="gene ID" value="maker-uti_cns_0045826-snap-gene-0.7"/>
</dbReference>
<dbReference type="PANTHER" id="PTHR46830">
    <property type="entry name" value="TRANSFERASE, PUTATIVE-RELATED"/>
    <property type="match status" value="1"/>
</dbReference>